<proteinExistence type="predicted"/>
<accession>A0ABQ4V2V1</accession>
<comment type="caution">
    <text evidence="2">The sequence shown here is derived from an EMBL/GenBank/DDBJ whole genome shotgun (WGS) entry which is preliminary data.</text>
</comment>
<dbReference type="Proteomes" id="UP001060504">
    <property type="component" value="Unassembled WGS sequence"/>
</dbReference>
<evidence type="ECO:0000313" key="3">
    <source>
        <dbReference type="Proteomes" id="UP001060504"/>
    </source>
</evidence>
<reference evidence="2 3" key="1">
    <citation type="submission" date="2021-08" db="EMBL/GenBank/DDBJ databases">
        <title>Draft genome sequence of Mycolicibacterium sp. NGTWS1702 strain.</title>
        <authorList>
            <person name="Matsumoto M."/>
            <person name="Tang B.C.C."/>
            <person name="Machida Y."/>
            <person name="Matoyama H."/>
            <person name="Kishihara T."/>
            <person name="Sato S."/>
            <person name="Kondo I."/>
            <person name="Sano M."/>
            <person name="Kato G."/>
        </authorList>
    </citation>
    <scope>NUCLEOTIDE SEQUENCE [LARGE SCALE GENOMIC DNA]</scope>
    <source>
        <strain evidence="2 3">NGTWSNA01</strain>
    </source>
</reference>
<name>A0ABQ4V2V1_9MYCO</name>
<organism evidence="2 3">
    <name type="scientific">Mycolicibacterium cyprinidarum</name>
    <dbReference type="NCBI Taxonomy" id="2860311"/>
    <lineage>
        <taxon>Bacteria</taxon>
        <taxon>Bacillati</taxon>
        <taxon>Actinomycetota</taxon>
        <taxon>Actinomycetes</taxon>
        <taxon>Mycobacteriales</taxon>
        <taxon>Mycobacteriaceae</taxon>
        <taxon>Mycolicibacterium</taxon>
    </lineage>
</organism>
<evidence type="ECO:0000256" key="1">
    <source>
        <dbReference type="SAM" id="MobiDB-lite"/>
    </source>
</evidence>
<evidence type="ECO:0008006" key="4">
    <source>
        <dbReference type="Google" id="ProtNLM"/>
    </source>
</evidence>
<sequence length="82" mass="9420">MWADPALRAYVEERLSGQISRPDGTLISGPRPPKFAGRNKPHRKDRPWSLAWSPEQISNRLKVDFPEDDGQVQGRGVRRPWT</sequence>
<protein>
    <recommendedName>
        <fullName evidence="4">Transposase</fullName>
    </recommendedName>
</protein>
<keyword evidence="3" id="KW-1185">Reference proteome</keyword>
<dbReference type="EMBL" id="BPRH01000002">
    <property type="protein sequence ID" value="GJF07948.1"/>
    <property type="molecule type" value="Genomic_DNA"/>
</dbReference>
<gene>
    <name evidence="2" type="ORF">NGTWS1702_00020</name>
</gene>
<evidence type="ECO:0000313" key="2">
    <source>
        <dbReference type="EMBL" id="GJF07948.1"/>
    </source>
</evidence>
<feature type="region of interest" description="Disordered" evidence="1">
    <location>
        <begin position="18"/>
        <end position="47"/>
    </location>
</feature>